<dbReference type="PANTHER" id="PTHR42920">
    <property type="entry name" value="OS03G0707200 PROTEIN-RELATED"/>
    <property type="match status" value="1"/>
</dbReference>
<keyword evidence="4 8" id="KW-0812">Transmembrane</keyword>
<feature type="compositionally biased region" description="Basic residues" evidence="7">
    <location>
        <begin position="341"/>
        <end position="350"/>
    </location>
</feature>
<feature type="transmembrane region" description="Helical" evidence="8">
    <location>
        <begin position="47"/>
        <end position="66"/>
    </location>
</feature>
<dbReference type="KEGG" id="lpil:LIP_2808"/>
<evidence type="ECO:0000256" key="5">
    <source>
        <dbReference type="ARBA" id="ARBA00022989"/>
    </source>
</evidence>
<name>A0A0K2SNQ3_LIMPI</name>
<dbReference type="InterPro" id="IPR051258">
    <property type="entry name" value="Diverse_Substrate_Transporter"/>
</dbReference>
<dbReference type="Pfam" id="PF00892">
    <property type="entry name" value="EamA"/>
    <property type="match status" value="2"/>
</dbReference>
<keyword evidence="5 8" id="KW-1133">Transmembrane helix</keyword>
<comment type="subcellular location">
    <subcellularLocation>
        <location evidence="1">Cell membrane</location>
        <topology evidence="1">Multi-pass membrane protein</topology>
    </subcellularLocation>
</comment>
<protein>
    <recommendedName>
        <fullName evidence="9">EamA domain-containing protein</fullName>
    </recommendedName>
</protein>
<feature type="transmembrane region" description="Helical" evidence="8">
    <location>
        <begin position="222"/>
        <end position="242"/>
    </location>
</feature>
<feature type="transmembrane region" description="Helical" evidence="8">
    <location>
        <begin position="108"/>
        <end position="127"/>
    </location>
</feature>
<keyword evidence="6 8" id="KW-0472">Membrane</keyword>
<dbReference type="PATRIC" id="fig|1555112.3.peg.2852"/>
<evidence type="ECO:0000256" key="4">
    <source>
        <dbReference type="ARBA" id="ARBA00022692"/>
    </source>
</evidence>
<dbReference type="STRING" id="1555112.LIP_2808"/>
<evidence type="ECO:0000313" key="10">
    <source>
        <dbReference type="EMBL" id="BAS28637.1"/>
    </source>
</evidence>
<dbReference type="EMBL" id="AP014924">
    <property type="protein sequence ID" value="BAS28637.1"/>
    <property type="molecule type" value="Genomic_DNA"/>
</dbReference>
<feature type="transmembrane region" description="Helical" evidence="8">
    <location>
        <begin position="134"/>
        <end position="152"/>
    </location>
</feature>
<feature type="transmembrane region" description="Helical" evidence="8">
    <location>
        <begin position="190"/>
        <end position="210"/>
    </location>
</feature>
<feature type="domain" description="EamA" evidence="9">
    <location>
        <begin position="161"/>
        <end position="293"/>
    </location>
</feature>
<proteinExistence type="inferred from homology"/>
<comment type="similarity">
    <text evidence="2">Belongs to the EamA transporter family.</text>
</comment>
<dbReference type="InterPro" id="IPR000620">
    <property type="entry name" value="EamA_dom"/>
</dbReference>
<evidence type="ECO:0000256" key="6">
    <source>
        <dbReference type="ARBA" id="ARBA00023136"/>
    </source>
</evidence>
<reference evidence="11" key="2">
    <citation type="journal article" date="2016" name="Int. J. Syst. Evol. Microbiol.">
        <title>Complete genome sequence and cell structure of Limnochorda pilosa, a Gram-negative spore-former within the phylum Firmicutes.</title>
        <authorList>
            <person name="Watanabe M."/>
            <person name="Kojima H."/>
            <person name="Fukui M."/>
        </authorList>
    </citation>
    <scope>NUCLEOTIDE SEQUENCE [LARGE SCALE GENOMIC DNA]</scope>
    <source>
        <strain evidence="11">HC45</strain>
    </source>
</reference>
<evidence type="ECO:0000313" key="11">
    <source>
        <dbReference type="Proteomes" id="UP000065807"/>
    </source>
</evidence>
<feature type="compositionally biased region" description="Low complexity" evidence="7">
    <location>
        <begin position="324"/>
        <end position="337"/>
    </location>
</feature>
<keyword evidence="11" id="KW-1185">Reference proteome</keyword>
<feature type="transmembrane region" description="Helical" evidence="8">
    <location>
        <begin position="164"/>
        <end position="183"/>
    </location>
</feature>
<dbReference type="PANTHER" id="PTHR42920:SF5">
    <property type="entry name" value="EAMA DOMAIN-CONTAINING PROTEIN"/>
    <property type="match status" value="1"/>
</dbReference>
<reference evidence="11" key="1">
    <citation type="submission" date="2015-07" db="EMBL/GenBank/DDBJ databases">
        <title>Complete genome sequence and phylogenetic analysis of Limnochorda pilosa.</title>
        <authorList>
            <person name="Watanabe M."/>
            <person name="Kojima H."/>
            <person name="Fukui M."/>
        </authorList>
    </citation>
    <scope>NUCLEOTIDE SEQUENCE [LARGE SCALE GENOMIC DNA]</scope>
    <source>
        <strain evidence="11">HC45</strain>
    </source>
</reference>
<dbReference type="AlphaFoldDB" id="A0A0K2SNQ3"/>
<evidence type="ECO:0000256" key="7">
    <source>
        <dbReference type="SAM" id="MobiDB-lite"/>
    </source>
</evidence>
<dbReference type="Gene3D" id="1.10.3730.20">
    <property type="match status" value="1"/>
</dbReference>
<feature type="domain" description="EamA" evidence="9">
    <location>
        <begin position="16"/>
        <end position="150"/>
    </location>
</feature>
<gene>
    <name evidence="10" type="ORF">LIP_2808</name>
</gene>
<sequence>MSRPLRLLAPRSPALTADLLLLGVTVIWGGTFPVIKTLVGEVPPHTLLALRFGAASLLLLLPALWVRPGALRSDPSCLLRDGVLLGVSLWAAYFLQTAGLRFTTASKAAFLTALSVVFVPILGTLVFKRRPSFPQWAGVGAATAGLALLSLPDGGGLAPRYGDVLVLLCAVAYAVQILLVDRLGPRHDPLLLTGVELATVAILSLGFAVGTEGLPLVHRSGLWWGLAYLAVPATAVALWIQVRYQHRTDPTRVGVILSMEPVFAALFAMAFLAERMAGQALWGAGLVLVGVLVNEVGGRRSEGSGARSPLGRGVDGPFGRGEAPQDAPDPARADPGAPSHPPKRGRCGGL</sequence>
<feature type="transmembrane region" description="Helical" evidence="8">
    <location>
        <begin position="12"/>
        <end position="35"/>
    </location>
</feature>
<accession>A0A0K2SNQ3</accession>
<keyword evidence="3" id="KW-1003">Cell membrane</keyword>
<organism evidence="10 11">
    <name type="scientific">Limnochorda pilosa</name>
    <dbReference type="NCBI Taxonomy" id="1555112"/>
    <lineage>
        <taxon>Bacteria</taxon>
        <taxon>Bacillati</taxon>
        <taxon>Bacillota</taxon>
        <taxon>Limnochordia</taxon>
        <taxon>Limnochordales</taxon>
        <taxon>Limnochordaceae</taxon>
        <taxon>Limnochorda</taxon>
    </lineage>
</organism>
<dbReference type="RefSeq" id="WP_068139283.1">
    <property type="nucleotide sequence ID" value="NZ_AP014924.1"/>
</dbReference>
<dbReference type="InterPro" id="IPR037185">
    <property type="entry name" value="EmrE-like"/>
</dbReference>
<evidence type="ECO:0000256" key="2">
    <source>
        <dbReference type="ARBA" id="ARBA00007362"/>
    </source>
</evidence>
<evidence type="ECO:0000256" key="1">
    <source>
        <dbReference type="ARBA" id="ARBA00004651"/>
    </source>
</evidence>
<dbReference type="SUPFAM" id="SSF103481">
    <property type="entry name" value="Multidrug resistance efflux transporter EmrE"/>
    <property type="match status" value="2"/>
</dbReference>
<dbReference type="GO" id="GO:0005886">
    <property type="term" value="C:plasma membrane"/>
    <property type="evidence" value="ECO:0007669"/>
    <property type="project" value="UniProtKB-SubCell"/>
</dbReference>
<dbReference type="OrthoDB" id="9804865at2"/>
<evidence type="ECO:0000256" key="3">
    <source>
        <dbReference type="ARBA" id="ARBA00022475"/>
    </source>
</evidence>
<evidence type="ECO:0000256" key="8">
    <source>
        <dbReference type="SAM" id="Phobius"/>
    </source>
</evidence>
<feature type="transmembrane region" description="Helical" evidence="8">
    <location>
        <begin position="254"/>
        <end position="273"/>
    </location>
</feature>
<evidence type="ECO:0000259" key="9">
    <source>
        <dbReference type="Pfam" id="PF00892"/>
    </source>
</evidence>
<feature type="region of interest" description="Disordered" evidence="7">
    <location>
        <begin position="300"/>
        <end position="350"/>
    </location>
</feature>
<dbReference type="Proteomes" id="UP000065807">
    <property type="component" value="Chromosome"/>
</dbReference>
<feature type="transmembrane region" description="Helical" evidence="8">
    <location>
        <begin position="78"/>
        <end position="96"/>
    </location>
</feature>
<feature type="transmembrane region" description="Helical" evidence="8">
    <location>
        <begin position="279"/>
        <end position="297"/>
    </location>
</feature>